<dbReference type="InterPro" id="IPR036866">
    <property type="entry name" value="RibonucZ/Hydroxyglut_hydro"/>
</dbReference>
<organism evidence="1 2">
    <name type="scientific">Cupriavidus laharis</name>
    <dbReference type="NCBI Taxonomy" id="151654"/>
    <lineage>
        <taxon>Bacteria</taxon>
        <taxon>Pseudomonadati</taxon>
        <taxon>Pseudomonadota</taxon>
        <taxon>Betaproteobacteria</taxon>
        <taxon>Burkholderiales</taxon>
        <taxon>Burkholderiaceae</taxon>
        <taxon>Cupriavidus</taxon>
    </lineage>
</organism>
<evidence type="ECO:0000313" key="1">
    <source>
        <dbReference type="EMBL" id="CAG9168178.1"/>
    </source>
</evidence>
<name>A0ABM8WLB7_9BURK</name>
<proteinExistence type="predicted"/>
<sequence>MQLQFLGATDTVTGSRDVLDTGRSRVMVDCGLFQGYKTLRLRRSRTCPRMRTPMS</sequence>
<dbReference type="EMBL" id="CAJZAI010000002">
    <property type="protein sequence ID" value="CAG9168178.1"/>
    <property type="molecule type" value="Genomic_DNA"/>
</dbReference>
<comment type="caution">
    <text evidence="1">The sequence shown here is derived from an EMBL/GenBank/DDBJ whole genome shotgun (WGS) entry which is preliminary data.</text>
</comment>
<dbReference type="Proteomes" id="UP000727654">
    <property type="component" value="Unassembled WGS sequence"/>
</dbReference>
<dbReference type="Gene3D" id="3.60.15.10">
    <property type="entry name" value="Ribonuclease Z/Hydroxyacylglutathione hydrolase-like"/>
    <property type="match status" value="1"/>
</dbReference>
<keyword evidence="2" id="KW-1185">Reference proteome</keyword>
<evidence type="ECO:0008006" key="3">
    <source>
        <dbReference type="Google" id="ProtNLM"/>
    </source>
</evidence>
<reference evidence="1 2" key="1">
    <citation type="submission" date="2021-08" db="EMBL/GenBank/DDBJ databases">
        <authorList>
            <person name="Peeters C."/>
        </authorList>
    </citation>
    <scope>NUCLEOTIDE SEQUENCE [LARGE SCALE GENOMIC DNA]</scope>
    <source>
        <strain evidence="1 2">LMG 23992</strain>
    </source>
</reference>
<dbReference type="SUPFAM" id="SSF56281">
    <property type="entry name" value="Metallo-hydrolase/oxidoreductase"/>
    <property type="match status" value="1"/>
</dbReference>
<gene>
    <name evidence="1" type="ORF">LMG23992_01044</name>
</gene>
<protein>
    <recommendedName>
        <fullName evidence="3">MBL fold metallo-hydrolase</fullName>
    </recommendedName>
</protein>
<evidence type="ECO:0000313" key="2">
    <source>
        <dbReference type="Proteomes" id="UP000727654"/>
    </source>
</evidence>
<accession>A0ABM8WLB7</accession>